<protein>
    <submittedName>
        <fullName evidence="1">Uncharacterized protein</fullName>
    </submittedName>
</protein>
<dbReference type="Pfam" id="PF00023">
    <property type="entry name" value="Ank"/>
    <property type="match status" value="1"/>
</dbReference>
<comment type="caution">
    <text evidence="1">The sequence shown here is derived from an EMBL/GenBank/DDBJ whole genome shotgun (WGS) entry which is preliminary data.</text>
</comment>
<organism evidence="1 2">
    <name type="scientific">Symbiodinium necroappetens</name>
    <dbReference type="NCBI Taxonomy" id="1628268"/>
    <lineage>
        <taxon>Eukaryota</taxon>
        <taxon>Sar</taxon>
        <taxon>Alveolata</taxon>
        <taxon>Dinophyceae</taxon>
        <taxon>Suessiales</taxon>
        <taxon>Symbiodiniaceae</taxon>
        <taxon>Symbiodinium</taxon>
    </lineage>
</organism>
<dbReference type="Proteomes" id="UP000601435">
    <property type="component" value="Unassembled WGS sequence"/>
</dbReference>
<dbReference type="Gene3D" id="1.25.40.20">
    <property type="entry name" value="Ankyrin repeat-containing domain"/>
    <property type="match status" value="1"/>
</dbReference>
<dbReference type="InterPro" id="IPR036770">
    <property type="entry name" value="Ankyrin_rpt-contain_sf"/>
</dbReference>
<dbReference type="InterPro" id="IPR002110">
    <property type="entry name" value="Ankyrin_rpt"/>
</dbReference>
<reference evidence="1" key="1">
    <citation type="submission" date="2021-02" db="EMBL/GenBank/DDBJ databases">
        <authorList>
            <person name="Dougan E. K."/>
            <person name="Rhodes N."/>
            <person name="Thang M."/>
            <person name="Chan C."/>
        </authorList>
    </citation>
    <scope>NUCLEOTIDE SEQUENCE</scope>
</reference>
<dbReference type="AlphaFoldDB" id="A0A812MXF1"/>
<gene>
    <name evidence="1" type="ORF">SNEC2469_LOCUS6768</name>
</gene>
<dbReference type="OrthoDB" id="194358at2759"/>
<evidence type="ECO:0000313" key="1">
    <source>
        <dbReference type="EMBL" id="CAE7278314.1"/>
    </source>
</evidence>
<feature type="non-terminal residue" evidence="1">
    <location>
        <position position="1"/>
    </location>
</feature>
<evidence type="ECO:0000313" key="2">
    <source>
        <dbReference type="Proteomes" id="UP000601435"/>
    </source>
</evidence>
<feature type="non-terminal residue" evidence="1">
    <location>
        <position position="61"/>
    </location>
</feature>
<proteinExistence type="predicted"/>
<sequence>EAGWTALHFAVSGGFVEVVSLLQHAKGALGAKTFEGDSLLQMAVQADDASMSQLLLASLPE</sequence>
<dbReference type="SUPFAM" id="SSF48403">
    <property type="entry name" value="Ankyrin repeat"/>
    <property type="match status" value="1"/>
</dbReference>
<keyword evidence="2" id="KW-1185">Reference proteome</keyword>
<accession>A0A812MXF1</accession>
<dbReference type="EMBL" id="CAJNJA010011731">
    <property type="protein sequence ID" value="CAE7278314.1"/>
    <property type="molecule type" value="Genomic_DNA"/>
</dbReference>
<name>A0A812MXF1_9DINO</name>